<feature type="compositionally biased region" description="Polar residues" evidence="1">
    <location>
        <begin position="216"/>
        <end position="233"/>
    </location>
</feature>
<dbReference type="GO" id="GO:0006633">
    <property type="term" value="P:fatty acid biosynthetic process"/>
    <property type="evidence" value="ECO:0007669"/>
    <property type="project" value="TreeGrafter"/>
</dbReference>
<dbReference type="GO" id="GO:0005739">
    <property type="term" value="C:mitochondrion"/>
    <property type="evidence" value="ECO:0007669"/>
    <property type="project" value="TreeGrafter"/>
</dbReference>
<keyword evidence="3" id="KW-1185">Reference proteome</keyword>
<dbReference type="InterPro" id="IPR049076">
    <property type="entry name" value="ACCA"/>
</dbReference>
<dbReference type="PANTHER" id="PTHR45728:SF3">
    <property type="entry name" value="ACETYL-COA CARBOXYLASE"/>
    <property type="match status" value="1"/>
</dbReference>
<comment type="caution">
    <text evidence="2">The sequence shown here is derived from an EMBL/GenBank/DDBJ whole genome shotgun (WGS) entry which is preliminary data.</text>
</comment>
<dbReference type="InterPro" id="IPR029045">
    <property type="entry name" value="ClpP/crotonase-like_dom_sf"/>
</dbReference>
<accession>A0A1Y3B4L0</accession>
<dbReference type="Gene3D" id="3.90.226.10">
    <property type="entry name" value="2-enoyl-CoA Hydratase, Chain A, domain 1"/>
    <property type="match status" value="1"/>
</dbReference>
<dbReference type="PANTHER" id="PTHR45728">
    <property type="entry name" value="ACETYL-COA CARBOXYLASE, ISOFORM A"/>
    <property type="match status" value="1"/>
</dbReference>
<evidence type="ECO:0000313" key="2">
    <source>
        <dbReference type="EMBL" id="OTF74853.1"/>
    </source>
</evidence>
<dbReference type="Proteomes" id="UP000194236">
    <property type="component" value="Unassembled WGS sequence"/>
</dbReference>
<dbReference type="GO" id="GO:0003989">
    <property type="term" value="F:acetyl-CoA carboxylase activity"/>
    <property type="evidence" value="ECO:0007669"/>
    <property type="project" value="InterPro"/>
</dbReference>
<protein>
    <submittedName>
        <fullName evidence="2">Uncharacterized protein</fullName>
    </submittedName>
</protein>
<feature type="compositionally biased region" description="Low complexity" evidence="1">
    <location>
        <begin position="192"/>
        <end position="207"/>
    </location>
</feature>
<dbReference type="SUPFAM" id="SSF52096">
    <property type="entry name" value="ClpP/crotonase"/>
    <property type="match status" value="1"/>
</dbReference>
<dbReference type="OrthoDB" id="10029892at2759"/>
<organism evidence="2 3">
    <name type="scientific">Euroglyphus maynei</name>
    <name type="common">Mayne's house dust mite</name>
    <dbReference type="NCBI Taxonomy" id="6958"/>
    <lineage>
        <taxon>Eukaryota</taxon>
        <taxon>Metazoa</taxon>
        <taxon>Ecdysozoa</taxon>
        <taxon>Arthropoda</taxon>
        <taxon>Chelicerata</taxon>
        <taxon>Arachnida</taxon>
        <taxon>Acari</taxon>
        <taxon>Acariformes</taxon>
        <taxon>Sarcoptiformes</taxon>
        <taxon>Astigmata</taxon>
        <taxon>Psoroptidia</taxon>
        <taxon>Analgoidea</taxon>
        <taxon>Pyroglyphidae</taxon>
        <taxon>Pyroglyphinae</taxon>
        <taxon>Euroglyphus</taxon>
    </lineage>
</organism>
<reference evidence="2 3" key="1">
    <citation type="submission" date="2017-03" db="EMBL/GenBank/DDBJ databases">
        <title>Genome Survey of Euroglyphus maynei.</title>
        <authorList>
            <person name="Arlian L.G."/>
            <person name="Morgan M.S."/>
            <person name="Rider S.D."/>
        </authorList>
    </citation>
    <scope>NUCLEOTIDE SEQUENCE [LARGE SCALE GENOMIC DNA]</scope>
    <source>
        <strain evidence="2">Arlian Lab</strain>
        <tissue evidence="2">Whole body</tissue>
    </source>
</reference>
<dbReference type="EMBL" id="MUJZ01044933">
    <property type="protein sequence ID" value="OTF74853.1"/>
    <property type="molecule type" value="Genomic_DNA"/>
</dbReference>
<evidence type="ECO:0000313" key="3">
    <source>
        <dbReference type="Proteomes" id="UP000194236"/>
    </source>
</evidence>
<feature type="region of interest" description="Disordered" evidence="1">
    <location>
        <begin position="192"/>
        <end position="233"/>
    </location>
</feature>
<dbReference type="AlphaFoldDB" id="A0A1Y3B4L0"/>
<gene>
    <name evidence="2" type="ORF">BLA29_004975</name>
</gene>
<name>A0A1Y3B4L0_EURMA</name>
<evidence type="ECO:0000256" key="1">
    <source>
        <dbReference type="SAM" id="MobiDB-lite"/>
    </source>
</evidence>
<proteinExistence type="predicted"/>
<sequence length="233" mass="26203">MLMSMYHQVALSFADLHDTPVRMYEKSCITEVVPWRTSRQYFYWVLKRRLCENRVKNEIQRVILNKNDAEASSMIRRWFVEHTGQHNQHQWEDNRIVAQWLESQLKAPSSQVLDNIRCIQRDALTRQIQGLYKDFPSATFDALVQLIHSGMTQQQRSDLLSALVSLESEDDNIANTNVSQQTVCDSGATSDCGGTATDTGSGSGNSSVQSEIAAIPNSNNNDTSSNIPNTSTS</sequence>